<keyword evidence="1" id="KW-0732">Signal</keyword>
<dbReference type="SUPFAM" id="SSF53850">
    <property type="entry name" value="Periplasmic binding protein-like II"/>
    <property type="match status" value="1"/>
</dbReference>
<dbReference type="AlphaFoldDB" id="A0A1I3WBN9"/>
<reference evidence="2 3" key="1">
    <citation type="submission" date="2016-10" db="EMBL/GenBank/DDBJ databases">
        <authorList>
            <person name="de Groot N.N."/>
        </authorList>
    </citation>
    <scope>NUCLEOTIDE SEQUENCE [LARGE SCALE GENOMIC DNA]</scope>
    <source>
        <strain evidence="2 3">IBRC-M 10445</strain>
    </source>
</reference>
<dbReference type="Proteomes" id="UP000199445">
    <property type="component" value="Unassembled WGS sequence"/>
</dbReference>
<gene>
    <name evidence="2" type="ORF">SAMN05216429_10982</name>
</gene>
<protein>
    <recommendedName>
        <fullName evidence="4">ABC-type amino acid transport substrate-binding protein</fullName>
    </recommendedName>
</protein>
<evidence type="ECO:0008006" key="4">
    <source>
        <dbReference type="Google" id="ProtNLM"/>
    </source>
</evidence>
<keyword evidence="3" id="KW-1185">Reference proteome</keyword>
<proteinExistence type="predicted"/>
<feature type="chain" id="PRO_5011693353" description="ABC-type amino acid transport substrate-binding protein" evidence="1">
    <location>
        <begin position="26"/>
        <end position="302"/>
    </location>
</feature>
<feature type="signal peptide" evidence="1">
    <location>
        <begin position="1"/>
        <end position="25"/>
    </location>
</feature>
<sequence>MLSMLQSAACGLSLSLVLTVSPALAQSSPHDYTLWYRNYDNPAIKALVELALEKTPEYGAFTLSRSEEVTQGRALRELAANRSQVLDIANVATNPARERSLNTIPIPIDGGLLGFRVCLVLPENLPLFDDISNLEDLRRKGIRIGQGAHWPDTPVLRASGIEVITNTSYELLFGMLKGKRFECFARGVNEVLFDLERREALGLVIEPGLLLAYPMPSYLFTAPRDHETAQRLELGLERSIEDGSFAHFLKNWYGLAVRELQLDERTMILLQNPDLSEESRDIGRRALESLDRRIRHLEDQQP</sequence>
<dbReference type="EMBL" id="FOSC01000009">
    <property type="protein sequence ID" value="SFK03861.1"/>
    <property type="molecule type" value="Genomic_DNA"/>
</dbReference>
<evidence type="ECO:0000313" key="2">
    <source>
        <dbReference type="EMBL" id="SFK03861.1"/>
    </source>
</evidence>
<organism evidence="2 3">
    <name type="scientific">Marinobacter persicus</name>
    <dbReference type="NCBI Taxonomy" id="930118"/>
    <lineage>
        <taxon>Bacteria</taxon>
        <taxon>Pseudomonadati</taxon>
        <taxon>Pseudomonadota</taxon>
        <taxon>Gammaproteobacteria</taxon>
        <taxon>Pseudomonadales</taxon>
        <taxon>Marinobacteraceae</taxon>
        <taxon>Marinobacter</taxon>
    </lineage>
</organism>
<accession>A0A1I3WBN9</accession>
<evidence type="ECO:0000313" key="3">
    <source>
        <dbReference type="Proteomes" id="UP000199445"/>
    </source>
</evidence>
<evidence type="ECO:0000256" key="1">
    <source>
        <dbReference type="SAM" id="SignalP"/>
    </source>
</evidence>
<name>A0A1I3WBN9_9GAMM</name>